<dbReference type="Gene3D" id="3.30.470.20">
    <property type="entry name" value="ATP-grasp fold, B domain"/>
    <property type="match status" value="1"/>
</dbReference>
<evidence type="ECO:0000256" key="1">
    <source>
        <dbReference type="ARBA" id="ARBA00022723"/>
    </source>
</evidence>
<evidence type="ECO:0000256" key="3">
    <source>
        <dbReference type="ARBA" id="ARBA00022840"/>
    </source>
</evidence>
<accession>A0A9D1MVI3</accession>
<evidence type="ECO:0000313" key="7">
    <source>
        <dbReference type="Proteomes" id="UP000824125"/>
    </source>
</evidence>
<comment type="caution">
    <text evidence="6">The sequence shown here is derived from an EMBL/GenBank/DDBJ whole genome shotgun (WGS) entry which is preliminary data.</text>
</comment>
<dbReference type="Gene3D" id="3.40.50.20">
    <property type="match status" value="1"/>
</dbReference>
<dbReference type="GO" id="GO:0046872">
    <property type="term" value="F:metal ion binding"/>
    <property type="evidence" value="ECO:0007669"/>
    <property type="project" value="UniProtKB-KW"/>
</dbReference>
<dbReference type="GO" id="GO:0005737">
    <property type="term" value="C:cytoplasm"/>
    <property type="evidence" value="ECO:0007669"/>
    <property type="project" value="TreeGrafter"/>
</dbReference>
<reference evidence="6" key="2">
    <citation type="journal article" date="2021" name="PeerJ">
        <title>Extensive microbial diversity within the chicken gut microbiome revealed by metagenomics and culture.</title>
        <authorList>
            <person name="Gilroy R."/>
            <person name="Ravi A."/>
            <person name="Getino M."/>
            <person name="Pursley I."/>
            <person name="Horton D.L."/>
            <person name="Alikhan N.F."/>
            <person name="Baker D."/>
            <person name="Gharbi K."/>
            <person name="Hall N."/>
            <person name="Watson M."/>
            <person name="Adriaenssens E.M."/>
            <person name="Foster-Nyarko E."/>
            <person name="Jarju S."/>
            <person name="Secka A."/>
            <person name="Antonio M."/>
            <person name="Oren A."/>
            <person name="Chaudhuri R.R."/>
            <person name="La Ragione R."/>
            <person name="Hildebrand F."/>
            <person name="Pallen M.J."/>
        </authorList>
    </citation>
    <scope>NUCLEOTIDE SEQUENCE</scope>
    <source>
        <strain evidence="6">CHK176-6737</strain>
    </source>
</reference>
<dbReference type="PANTHER" id="PTHR21621:SF0">
    <property type="entry name" value="BETA-CITRYLGLUTAMATE SYNTHASE B-RELATED"/>
    <property type="match status" value="1"/>
</dbReference>
<dbReference type="SUPFAM" id="SSF56059">
    <property type="entry name" value="Glutathione synthetase ATP-binding domain-like"/>
    <property type="match status" value="1"/>
</dbReference>
<evidence type="ECO:0000256" key="4">
    <source>
        <dbReference type="PROSITE-ProRule" id="PRU00409"/>
    </source>
</evidence>
<proteinExistence type="predicted"/>
<dbReference type="EMBL" id="DVNM01000042">
    <property type="protein sequence ID" value="HIU69787.1"/>
    <property type="molecule type" value="Genomic_DNA"/>
</dbReference>
<dbReference type="PANTHER" id="PTHR21621">
    <property type="entry name" value="RIBOSOMAL PROTEIN S6 MODIFICATION PROTEIN"/>
    <property type="match status" value="1"/>
</dbReference>
<gene>
    <name evidence="6" type="ORF">IAD23_07520</name>
</gene>
<dbReference type="Pfam" id="PF08443">
    <property type="entry name" value="RimK"/>
    <property type="match status" value="1"/>
</dbReference>
<keyword evidence="2 4" id="KW-0547">Nucleotide-binding</keyword>
<dbReference type="GO" id="GO:0016879">
    <property type="term" value="F:ligase activity, forming carbon-nitrogen bonds"/>
    <property type="evidence" value="ECO:0007669"/>
    <property type="project" value="TreeGrafter"/>
</dbReference>
<feature type="domain" description="ATP-grasp" evidence="5">
    <location>
        <begin position="97"/>
        <end position="272"/>
    </location>
</feature>
<keyword evidence="6" id="KW-0436">Ligase</keyword>
<dbReference type="PROSITE" id="PS50975">
    <property type="entry name" value="ATP_GRASP"/>
    <property type="match status" value="1"/>
</dbReference>
<dbReference type="AlphaFoldDB" id="A0A9D1MVI3"/>
<dbReference type="InterPro" id="IPR004666">
    <property type="entry name" value="Rp_bS6_RimK/Lys_biosynth_LsyX"/>
</dbReference>
<evidence type="ECO:0000313" key="6">
    <source>
        <dbReference type="EMBL" id="HIU69787.1"/>
    </source>
</evidence>
<evidence type="ECO:0000256" key="2">
    <source>
        <dbReference type="ARBA" id="ARBA00022741"/>
    </source>
</evidence>
<name>A0A9D1MVI3_9FIRM</name>
<reference evidence="6" key="1">
    <citation type="submission" date="2020-10" db="EMBL/GenBank/DDBJ databases">
        <authorList>
            <person name="Gilroy R."/>
        </authorList>
    </citation>
    <scope>NUCLEOTIDE SEQUENCE</scope>
    <source>
        <strain evidence="6">CHK176-6737</strain>
    </source>
</reference>
<dbReference type="Proteomes" id="UP000824125">
    <property type="component" value="Unassembled WGS sequence"/>
</dbReference>
<organism evidence="6 7">
    <name type="scientific">Candidatus Scybalenecus merdavium</name>
    <dbReference type="NCBI Taxonomy" id="2840939"/>
    <lineage>
        <taxon>Bacteria</taxon>
        <taxon>Bacillati</taxon>
        <taxon>Bacillota</taxon>
        <taxon>Clostridia</taxon>
        <taxon>Eubacteriales</taxon>
        <taxon>Oscillospiraceae</taxon>
        <taxon>Oscillospiraceae incertae sedis</taxon>
        <taxon>Candidatus Scybalenecus</taxon>
    </lineage>
</organism>
<dbReference type="GO" id="GO:0005524">
    <property type="term" value="F:ATP binding"/>
    <property type="evidence" value="ECO:0007669"/>
    <property type="project" value="UniProtKB-UniRule"/>
</dbReference>
<protein>
    <submittedName>
        <fullName evidence="6">RimK family alpha-L-glutamate ligase</fullName>
    </submittedName>
</protein>
<dbReference type="NCBIfam" id="TIGR00768">
    <property type="entry name" value="rimK_fam"/>
    <property type="match status" value="1"/>
</dbReference>
<evidence type="ECO:0000259" key="5">
    <source>
        <dbReference type="PROSITE" id="PS50975"/>
    </source>
</evidence>
<keyword evidence="3 4" id="KW-0067">ATP-binding</keyword>
<keyword evidence="1" id="KW-0479">Metal-binding</keyword>
<dbReference type="InterPro" id="IPR011761">
    <property type="entry name" value="ATP-grasp"/>
</dbReference>
<sequence length="280" mass="30452">MQGILVCNHFLKSEKFETLHRHYAACAAKRGHDLQVCTNLELACTPDSAIRADYVLFLDKDVVLARRLEKLGLPVFNSARAIALCDDKAKTYTELLGYVPQPETLAAPLSFFASDYSEFVDYAVEQLSLPLVFKACCGSFGAQVFLCQTKEEIYAHIEPGVPFLLQRFAASSAGRDVRIEVIGGRAVCKMARQNAADFRANLTNGGVAVPAAITPAERETAEKCAAVLGCDFCGVDLLADGSVCEVNSNAHVMNLLDATGVDCADLILQYIEEKIQCRES</sequence>
<dbReference type="InterPro" id="IPR013651">
    <property type="entry name" value="ATP-grasp_RimK-type"/>
</dbReference>